<keyword evidence="9" id="KW-0472">Membrane</keyword>
<evidence type="ECO:0000256" key="6">
    <source>
        <dbReference type="ARBA" id="ARBA00022840"/>
    </source>
</evidence>
<keyword evidence="12" id="KW-1185">Reference proteome</keyword>
<keyword evidence="7" id="KW-0408">Iron</keyword>
<dbReference type="SUPFAM" id="SSF52540">
    <property type="entry name" value="P-loop containing nucleoside triphosphate hydrolases"/>
    <property type="match status" value="1"/>
</dbReference>
<evidence type="ECO:0000313" key="11">
    <source>
        <dbReference type="EMBL" id="PWV70307.1"/>
    </source>
</evidence>
<dbReference type="Gene3D" id="3.40.50.300">
    <property type="entry name" value="P-loop containing nucleotide triphosphate hydrolases"/>
    <property type="match status" value="1"/>
</dbReference>
<feature type="domain" description="ABC transporter" evidence="10">
    <location>
        <begin position="21"/>
        <end position="257"/>
    </location>
</feature>
<dbReference type="InterPro" id="IPR051535">
    <property type="entry name" value="Siderophore_ABC-ATPase"/>
</dbReference>
<evidence type="ECO:0000256" key="8">
    <source>
        <dbReference type="ARBA" id="ARBA00023065"/>
    </source>
</evidence>
<keyword evidence="3" id="KW-1003">Cell membrane</keyword>
<dbReference type="SMART" id="SM00382">
    <property type="entry name" value="AAA"/>
    <property type="match status" value="1"/>
</dbReference>
<dbReference type="Pfam" id="PF00005">
    <property type="entry name" value="ABC_tran"/>
    <property type="match status" value="1"/>
</dbReference>
<evidence type="ECO:0000313" key="12">
    <source>
        <dbReference type="Proteomes" id="UP000246410"/>
    </source>
</evidence>
<dbReference type="InterPro" id="IPR027417">
    <property type="entry name" value="P-loop_NTPase"/>
</dbReference>
<dbReference type="RefSeq" id="WP_110040581.1">
    <property type="nucleotide sequence ID" value="NZ_QGTL01000013.1"/>
</dbReference>
<evidence type="ECO:0000259" key="10">
    <source>
        <dbReference type="PROSITE" id="PS50893"/>
    </source>
</evidence>
<evidence type="ECO:0000256" key="1">
    <source>
        <dbReference type="ARBA" id="ARBA00004202"/>
    </source>
</evidence>
<dbReference type="EMBL" id="QGTL01000013">
    <property type="protein sequence ID" value="PWV70307.1"/>
    <property type="molecule type" value="Genomic_DNA"/>
</dbReference>
<name>A0A317N6J0_9NOCA</name>
<evidence type="ECO:0000256" key="9">
    <source>
        <dbReference type="ARBA" id="ARBA00023136"/>
    </source>
</evidence>
<dbReference type="PROSITE" id="PS00211">
    <property type="entry name" value="ABC_TRANSPORTER_1"/>
    <property type="match status" value="1"/>
</dbReference>
<sequence length="279" mass="30242">MSETSTGTVESTGDEQGRARLRGASVRVAYGERTVLHEVDIAVPDGRFTVIIGPNACGKSTLLAALGRILRPGAGSVILDGKDIHRYSTKETARRLSLLPQTPGAPDGIVVGDLVARGRYPHQGLLRQWSDEDAAAVEEALAATGTTDLRHRRVDELSGGQRQRVWIAMVLAQATSIVLLDEPTTYLDISHQIDVLDLCERLYRDHGRTVVAVLHDLNLACRYATDLIAMRDGRIIGRGAPRELVTPELVREVFDLDCVVVDDPITGSPMIVPGRRGAS</sequence>
<proteinExistence type="predicted"/>
<keyword evidence="2" id="KW-0813">Transport</keyword>
<evidence type="ECO:0000256" key="2">
    <source>
        <dbReference type="ARBA" id="ARBA00022448"/>
    </source>
</evidence>
<dbReference type="PROSITE" id="PS50893">
    <property type="entry name" value="ABC_TRANSPORTER_2"/>
    <property type="match status" value="1"/>
</dbReference>
<dbReference type="PANTHER" id="PTHR42771:SF2">
    <property type="entry name" value="IRON(3+)-HYDROXAMATE IMPORT ATP-BINDING PROTEIN FHUC"/>
    <property type="match status" value="1"/>
</dbReference>
<evidence type="ECO:0000256" key="5">
    <source>
        <dbReference type="ARBA" id="ARBA00022741"/>
    </source>
</evidence>
<comment type="caution">
    <text evidence="11">The sequence shown here is derived from an EMBL/GenBank/DDBJ whole genome shotgun (WGS) entry which is preliminary data.</text>
</comment>
<dbReference type="PANTHER" id="PTHR42771">
    <property type="entry name" value="IRON(3+)-HYDROXAMATE IMPORT ATP-BINDING PROTEIN FHUC"/>
    <property type="match status" value="1"/>
</dbReference>
<dbReference type="AlphaFoldDB" id="A0A317N6J0"/>
<dbReference type="GO" id="GO:0005886">
    <property type="term" value="C:plasma membrane"/>
    <property type="evidence" value="ECO:0007669"/>
    <property type="project" value="UniProtKB-SubCell"/>
</dbReference>
<keyword evidence="5" id="KW-0547">Nucleotide-binding</keyword>
<dbReference type="GO" id="GO:0006826">
    <property type="term" value="P:iron ion transport"/>
    <property type="evidence" value="ECO:0007669"/>
    <property type="project" value="UniProtKB-KW"/>
</dbReference>
<dbReference type="InterPro" id="IPR003439">
    <property type="entry name" value="ABC_transporter-like_ATP-bd"/>
</dbReference>
<keyword evidence="6 11" id="KW-0067">ATP-binding</keyword>
<reference evidence="11 12" key="1">
    <citation type="submission" date="2018-05" db="EMBL/GenBank/DDBJ databases">
        <title>Genomic Encyclopedia of Type Strains, Phase IV (KMG-IV): sequencing the most valuable type-strain genomes for metagenomic binning, comparative biology and taxonomic classification.</title>
        <authorList>
            <person name="Goeker M."/>
        </authorList>
    </citation>
    <scope>NUCLEOTIDE SEQUENCE [LARGE SCALE GENOMIC DNA]</scope>
    <source>
        <strain evidence="11 12">DSM 44717</strain>
    </source>
</reference>
<dbReference type="GO" id="GO:0016887">
    <property type="term" value="F:ATP hydrolysis activity"/>
    <property type="evidence" value="ECO:0007669"/>
    <property type="project" value="InterPro"/>
</dbReference>
<keyword evidence="4" id="KW-0410">Iron transport</keyword>
<evidence type="ECO:0000256" key="3">
    <source>
        <dbReference type="ARBA" id="ARBA00022475"/>
    </source>
</evidence>
<dbReference type="Proteomes" id="UP000246410">
    <property type="component" value="Unassembled WGS sequence"/>
</dbReference>
<comment type="subcellular location">
    <subcellularLocation>
        <location evidence="1">Cell membrane</location>
        <topology evidence="1">Peripheral membrane protein</topology>
    </subcellularLocation>
</comment>
<gene>
    <name evidence="11" type="ORF">DFR69_11320</name>
</gene>
<dbReference type="FunFam" id="3.40.50.300:FF:000134">
    <property type="entry name" value="Iron-enterobactin ABC transporter ATP-binding protein"/>
    <property type="match status" value="1"/>
</dbReference>
<dbReference type="CDD" id="cd03214">
    <property type="entry name" value="ABC_Iron-Siderophores_B12_Hemin"/>
    <property type="match status" value="1"/>
</dbReference>
<keyword evidence="8" id="KW-0406">Ion transport</keyword>
<dbReference type="GO" id="GO:0005524">
    <property type="term" value="F:ATP binding"/>
    <property type="evidence" value="ECO:0007669"/>
    <property type="project" value="UniProtKB-KW"/>
</dbReference>
<accession>A0A317N6J0</accession>
<organism evidence="11 12">
    <name type="scientific">Nocardia neocaledoniensis</name>
    <dbReference type="NCBI Taxonomy" id="236511"/>
    <lineage>
        <taxon>Bacteria</taxon>
        <taxon>Bacillati</taxon>
        <taxon>Actinomycetota</taxon>
        <taxon>Actinomycetes</taxon>
        <taxon>Mycobacteriales</taxon>
        <taxon>Nocardiaceae</taxon>
        <taxon>Nocardia</taxon>
    </lineage>
</organism>
<evidence type="ECO:0000256" key="4">
    <source>
        <dbReference type="ARBA" id="ARBA00022496"/>
    </source>
</evidence>
<dbReference type="InterPro" id="IPR017871">
    <property type="entry name" value="ABC_transporter-like_CS"/>
</dbReference>
<dbReference type="InterPro" id="IPR003593">
    <property type="entry name" value="AAA+_ATPase"/>
</dbReference>
<evidence type="ECO:0000256" key="7">
    <source>
        <dbReference type="ARBA" id="ARBA00023004"/>
    </source>
</evidence>
<protein>
    <submittedName>
        <fullName evidence="11">Iron complex transport system ATP-binding protein</fullName>
    </submittedName>
</protein>